<organism evidence="1 2">
    <name type="scientific">Streptomyces asoensis</name>
    <dbReference type="NCBI Taxonomy" id="249586"/>
    <lineage>
        <taxon>Bacteria</taxon>
        <taxon>Bacillati</taxon>
        <taxon>Actinomycetota</taxon>
        <taxon>Actinomycetes</taxon>
        <taxon>Kitasatosporales</taxon>
        <taxon>Streptomycetaceae</taxon>
        <taxon>Streptomyces</taxon>
    </lineage>
</organism>
<protein>
    <submittedName>
        <fullName evidence="1">Uncharacterized protein</fullName>
    </submittedName>
</protein>
<keyword evidence="2" id="KW-1185">Reference proteome</keyword>
<name>A0ABQ3RZ28_9ACTN</name>
<comment type="caution">
    <text evidence="1">The sequence shown here is derived from an EMBL/GenBank/DDBJ whole genome shotgun (WGS) entry which is preliminary data.</text>
</comment>
<sequence length="111" mass="11689">MWGLQFASGKTAECARCLWAGPRQEHAHSSAPATAAGTLYSSCSLSIRMTVAGESAHLARLERAGPLHNGPVLRVYSAPTDAGRLIVGQPSALPHRCFPHRKGSEGECVPA</sequence>
<dbReference type="EMBL" id="BNEB01000003">
    <property type="protein sequence ID" value="GHI61007.1"/>
    <property type="molecule type" value="Genomic_DNA"/>
</dbReference>
<reference evidence="2" key="1">
    <citation type="submission" date="2023-07" db="EMBL/GenBank/DDBJ databases">
        <title>Whole genome shotgun sequence of Streptomyces cacaoi subsp. asoensis NBRC 13813.</title>
        <authorList>
            <person name="Komaki H."/>
            <person name="Tamura T."/>
        </authorList>
    </citation>
    <scope>NUCLEOTIDE SEQUENCE [LARGE SCALE GENOMIC DNA]</scope>
    <source>
        <strain evidence="2">NBRC 13813</strain>
    </source>
</reference>
<accession>A0ABQ3RZ28</accession>
<proteinExistence type="predicted"/>
<dbReference type="Proteomes" id="UP000649259">
    <property type="component" value="Unassembled WGS sequence"/>
</dbReference>
<gene>
    <name evidence="1" type="ORF">Saso_26570</name>
</gene>
<evidence type="ECO:0000313" key="1">
    <source>
        <dbReference type="EMBL" id="GHI61007.1"/>
    </source>
</evidence>
<evidence type="ECO:0000313" key="2">
    <source>
        <dbReference type="Proteomes" id="UP000649259"/>
    </source>
</evidence>